<dbReference type="Proteomes" id="UP001500235">
    <property type="component" value="Unassembled WGS sequence"/>
</dbReference>
<gene>
    <name evidence="3" type="ORF">GCM10022280_18970</name>
</gene>
<feature type="compositionally biased region" description="Polar residues" evidence="2">
    <location>
        <begin position="1"/>
        <end position="17"/>
    </location>
</feature>
<accession>A0ABP7T0S6</accession>
<evidence type="ECO:0000256" key="2">
    <source>
        <dbReference type="SAM" id="MobiDB-lite"/>
    </source>
</evidence>
<evidence type="ECO:0000256" key="1">
    <source>
        <dbReference type="SAM" id="Coils"/>
    </source>
</evidence>
<feature type="region of interest" description="Disordered" evidence="2">
    <location>
        <begin position="254"/>
        <end position="279"/>
    </location>
</feature>
<name>A0ABP7T0S6_9SPHN</name>
<keyword evidence="1" id="KW-0175">Coiled coil</keyword>
<feature type="coiled-coil region" evidence="1">
    <location>
        <begin position="119"/>
        <end position="146"/>
    </location>
</feature>
<comment type="caution">
    <text evidence="3">The sequence shown here is derived from an EMBL/GenBank/DDBJ whole genome shotgun (WGS) entry which is preliminary data.</text>
</comment>
<proteinExistence type="predicted"/>
<keyword evidence="4" id="KW-1185">Reference proteome</keyword>
<evidence type="ECO:0000313" key="3">
    <source>
        <dbReference type="EMBL" id="GAA4019356.1"/>
    </source>
</evidence>
<evidence type="ECO:0000313" key="4">
    <source>
        <dbReference type="Proteomes" id="UP001500235"/>
    </source>
</evidence>
<sequence length="294" mass="31839">MSASNKGVTDSCQNGPSGSVEDEPDAMLAFARHLGPRLIGPGGNLTPQAEIQMGLFSDEDRAKIVEEFVGSLTPSNVSPAVWMRWLNGGPGPFASGAIKKPVTVQQGMGKTVSRGPKSIGTAREKVERARAELAQAERELEYSESLNKALLQYVVTDHLVEVLSGVFAMGPAWTVMRSLSAHLSDTQAEAETFDLIGKEKDRAVEAMRSARKAETALLMDVLDLGSGNDKFEGDVRAAVVKVCKDWDKKRDKLTADGRKRRSQDKMKSEVHPKAQNDIEHVLNGLNQQGEALVA</sequence>
<reference evidence="4" key="1">
    <citation type="journal article" date="2019" name="Int. J. Syst. Evol. Microbiol.">
        <title>The Global Catalogue of Microorganisms (GCM) 10K type strain sequencing project: providing services to taxonomists for standard genome sequencing and annotation.</title>
        <authorList>
            <consortium name="The Broad Institute Genomics Platform"/>
            <consortium name="The Broad Institute Genome Sequencing Center for Infectious Disease"/>
            <person name="Wu L."/>
            <person name="Ma J."/>
        </authorList>
    </citation>
    <scope>NUCLEOTIDE SEQUENCE [LARGE SCALE GENOMIC DNA]</scope>
    <source>
        <strain evidence="4">JCM 17563</strain>
    </source>
</reference>
<protein>
    <submittedName>
        <fullName evidence="3">Uncharacterized protein</fullName>
    </submittedName>
</protein>
<organism evidence="3 4">
    <name type="scientific">Sphingomonas swuensis</name>
    <dbReference type="NCBI Taxonomy" id="977800"/>
    <lineage>
        <taxon>Bacteria</taxon>
        <taxon>Pseudomonadati</taxon>
        <taxon>Pseudomonadota</taxon>
        <taxon>Alphaproteobacteria</taxon>
        <taxon>Sphingomonadales</taxon>
        <taxon>Sphingomonadaceae</taxon>
        <taxon>Sphingomonas</taxon>
    </lineage>
</organism>
<dbReference type="EMBL" id="BAABBQ010000001">
    <property type="protein sequence ID" value="GAA4019356.1"/>
    <property type="molecule type" value="Genomic_DNA"/>
</dbReference>
<feature type="region of interest" description="Disordered" evidence="2">
    <location>
        <begin position="1"/>
        <end position="22"/>
    </location>
</feature>